<dbReference type="OrthoDB" id="2675119at2759"/>
<reference evidence="1 2" key="1">
    <citation type="submission" date="2014-04" db="EMBL/GenBank/DDBJ databases">
        <authorList>
            <consortium name="DOE Joint Genome Institute"/>
            <person name="Kuo A."/>
            <person name="Kohler A."/>
            <person name="Nagy L.G."/>
            <person name="Floudas D."/>
            <person name="Copeland A."/>
            <person name="Barry K.W."/>
            <person name="Cichocki N."/>
            <person name="Veneault-Fourrey C."/>
            <person name="LaButti K."/>
            <person name="Lindquist E.A."/>
            <person name="Lipzen A."/>
            <person name="Lundell T."/>
            <person name="Morin E."/>
            <person name="Murat C."/>
            <person name="Sun H."/>
            <person name="Tunlid A."/>
            <person name="Henrissat B."/>
            <person name="Grigoriev I.V."/>
            <person name="Hibbett D.S."/>
            <person name="Martin F."/>
            <person name="Nordberg H.P."/>
            <person name="Cantor M.N."/>
            <person name="Hua S.X."/>
        </authorList>
    </citation>
    <scope>NUCLEOTIDE SEQUENCE [LARGE SCALE GENOMIC DNA]</scope>
    <source>
        <strain evidence="1 2">Foug A</strain>
    </source>
</reference>
<dbReference type="InParanoid" id="A0A0C3DFT2"/>
<dbReference type="HOGENOM" id="CLU_035918_8_1_1"/>
<evidence type="ECO:0000313" key="1">
    <source>
        <dbReference type="EMBL" id="KIM55229.1"/>
    </source>
</evidence>
<keyword evidence="2" id="KW-1185">Reference proteome</keyword>
<dbReference type="EMBL" id="KN822138">
    <property type="protein sequence ID" value="KIM55229.1"/>
    <property type="molecule type" value="Genomic_DNA"/>
</dbReference>
<feature type="non-terminal residue" evidence="1">
    <location>
        <position position="68"/>
    </location>
</feature>
<proteinExistence type="predicted"/>
<protein>
    <submittedName>
        <fullName evidence="1">Uncharacterized protein</fullName>
    </submittedName>
</protein>
<organism evidence="1 2">
    <name type="scientific">Scleroderma citrinum Foug A</name>
    <dbReference type="NCBI Taxonomy" id="1036808"/>
    <lineage>
        <taxon>Eukaryota</taxon>
        <taxon>Fungi</taxon>
        <taxon>Dikarya</taxon>
        <taxon>Basidiomycota</taxon>
        <taxon>Agaricomycotina</taxon>
        <taxon>Agaricomycetes</taxon>
        <taxon>Agaricomycetidae</taxon>
        <taxon>Boletales</taxon>
        <taxon>Sclerodermatineae</taxon>
        <taxon>Sclerodermataceae</taxon>
        <taxon>Scleroderma</taxon>
    </lineage>
</organism>
<dbReference type="Proteomes" id="UP000053989">
    <property type="component" value="Unassembled WGS sequence"/>
</dbReference>
<dbReference type="InterPro" id="IPR046521">
    <property type="entry name" value="DUF6698"/>
</dbReference>
<feature type="non-terminal residue" evidence="1">
    <location>
        <position position="1"/>
    </location>
</feature>
<gene>
    <name evidence="1" type="ORF">SCLCIDRAFT_48509</name>
</gene>
<dbReference type="AlphaFoldDB" id="A0A0C3DFT2"/>
<name>A0A0C3DFT2_9AGAM</name>
<dbReference type="Pfam" id="PF20414">
    <property type="entry name" value="DUF6698"/>
    <property type="match status" value="1"/>
</dbReference>
<evidence type="ECO:0000313" key="2">
    <source>
        <dbReference type="Proteomes" id="UP000053989"/>
    </source>
</evidence>
<sequence length="68" mass="8196">TDLVTDLEHFYTSIIDLLDDPDEKDEVEQLLMWWNRQIFPLYADPERIPSKNSALAQIRQKHKEIKER</sequence>
<dbReference type="STRING" id="1036808.A0A0C3DFT2"/>
<accession>A0A0C3DFT2</accession>
<reference evidence="2" key="2">
    <citation type="submission" date="2015-01" db="EMBL/GenBank/DDBJ databases">
        <title>Evolutionary Origins and Diversification of the Mycorrhizal Mutualists.</title>
        <authorList>
            <consortium name="DOE Joint Genome Institute"/>
            <consortium name="Mycorrhizal Genomics Consortium"/>
            <person name="Kohler A."/>
            <person name="Kuo A."/>
            <person name="Nagy L.G."/>
            <person name="Floudas D."/>
            <person name="Copeland A."/>
            <person name="Barry K.W."/>
            <person name="Cichocki N."/>
            <person name="Veneault-Fourrey C."/>
            <person name="LaButti K."/>
            <person name="Lindquist E.A."/>
            <person name="Lipzen A."/>
            <person name="Lundell T."/>
            <person name="Morin E."/>
            <person name="Murat C."/>
            <person name="Riley R."/>
            <person name="Ohm R."/>
            <person name="Sun H."/>
            <person name="Tunlid A."/>
            <person name="Henrissat B."/>
            <person name="Grigoriev I.V."/>
            <person name="Hibbett D.S."/>
            <person name="Martin F."/>
        </authorList>
    </citation>
    <scope>NUCLEOTIDE SEQUENCE [LARGE SCALE GENOMIC DNA]</scope>
    <source>
        <strain evidence="2">Foug A</strain>
    </source>
</reference>